<evidence type="ECO:0000313" key="2">
    <source>
        <dbReference type="Proteomes" id="UP000184071"/>
    </source>
</evidence>
<proteinExistence type="predicted"/>
<name>A0A1M5IXS3_9FLAO</name>
<accession>A0A1M5IXS3</accession>
<evidence type="ECO:0000313" key="1">
    <source>
        <dbReference type="EMBL" id="SHG33096.1"/>
    </source>
</evidence>
<organism evidence="1 2">
    <name type="scientific">Flavobacterium defluvii</name>
    <dbReference type="NCBI Taxonomy" id="370979"/>
    <lineage>
        <taxon>Bacteria</taxon>
        <taxon>Pseudomonadati</taxon>
        <taxon>Bacteroidota</taxon>
        <taxon>Flavobacteriia</taxon>
        <taxon>Flavobacteriales</taxon>
        <taxon>Flavobacteriaceae</taxon>
        <taxon>Flavobacterium</taxon>
    </lineage>
</organism>
<dbReference type="EMBL" id="FQWC01000002">
    <property type="protein sequence ID" value="SHG33096.1"/>
    <property type="molecule type" value="Genomic_DNA"/>
</dbReference>
<protein>
    <submittedName>
        <fullName evidence="1">Uncharacterized protein</fullName>
    </submittedName>
</protein>
<gene>
    <name evidence="1" type="ORF">SAMN05443663_102543</name>
</gene>
<sequence length="75" mass="8629">MSQLLQQFESELKAFLEFSYNASSEQDSVKRFNETETAAFAFIDNYLLNSTELIAGDVEHSTQEILNEFIQSKLK</sequence>
<keyword evidence="2" id="KW-1185">Reference proteome</keyword>
<dbReference type="STRING" id="370979.SAMN05443663_102543"/>
<dbReference type="RefSeq" id="WP_073414600.1">
    <property type="nucleotide sequence ID" value="NZ_FQWC01000002.1"/>
</dbReference>
<dbReference type="AlphaFoldDB" id="A0A1M5IXS3"/>
<dbReference type="OrthoDB" id="1365038at2"/>
<reference evidence="2" key="1">
    <citation type="submission" date="2016-11" db="EMBL/GenBank/DDBJ databases">
        <authorList>
            <person name="Varghese N."/>
            <person name="Submissions S."/>
        </authorList>
    </citation>
    <scope>NUCLEOTIDE SEQUENCE [LARGE SCALE GENOMIC DNA]</scope>
    <source>
        <strain evidence="2">DSM 17963</strain>
    </source>
</reference>
<dbReference type="Proteomes" id="UP000184071">
    <property type="component" value="Unassembled WGS sequence"/>
</dbReference>